<dbReference type="InterPro" id="IPR038081">
    <property type="entry name" value="CalX-like_sf"/>
</dbReference>
<evidence type="ECO:0000256" key="1">
    <source>
        <dbReference type="ARBA" id="ARBA00005529"/>
    </source>
</evidence>
<proteinExistence type="inferred from homology"/>
<evidence type="ECO:0000256" key="4">
    <source>
        <dbReference type="ARBA" id="ARBA00022837"/>
    </source>
</evidence>
<name>A0ABN7AT57_9HEMI</name>
<keyword evidence="8" id="KW-0472">Membrane</keyword>
<dbReference type="InterPro" id="IPR051561">
    <property type="entry name" value="FRAS1_ECM"/>
</dbReference>
<sequence>MLASIVLIFLASTGAKILHPRGPMGVQRGQVVPFDLRDYVDLRDCEWRVAPSAGDHFGSVAPHRLPASVAPIFTFSHFGGPERNVTLRFYALCGSRGLVRTYVDVSIGDSARPVVMVVPKPGGSAVLDRAPPTLNVTECWANVFRAPRNGALTFRRVAPADGASEMPCAELKGALAYRHFRGAHPTDRFVLRVRRRGPQPTTRYHQIDVYVSGERNMPPQATSGSHRNHNGHRSHFRVHNLWGPGARFTDDATPAGRLIFRLTGLNGSSVYSSFTGLPLEIGSSFCQEELFTGDIALQTDGQPNGTVTFQVYDEDGAWVTVDYSISVSDGRLYNSVSKSALTGLLINEGATRPLQGFDGLSSFKSPDFGASKSQMDVTRLTVTVTNGPILGALLVRGLRASQFTIDELIENRVVYQNTRPGHRDFLKFNVEGAGIFMYPIYVIQEDRRPPMLSRPKEPITVGADGRVAFPPNGVSDPDSHPDDITYNLISSTYGKIFLRQFCSHTVNDGEEEVSEWSHKDVSEGCVVYRVTNRPPRGGVDTIVFSLRDRAQPPNVSPPQNLQIRIPRDSETPILVSNAVLQAVPKVPTLVNVLHAVDVWPAAHLTYTPRPSDGGIFTTNDGSILHVFTQAMLDENQVYFTLPSSGKGPKSAHQTSALLEVPFSISDGDGNVLYDQVLKVQPMRSSQYQSRPPDEVIGVLYVSEGGTAELSEETLTVDEDDAENDDGDEDEFVLDEPPRWGRILVDESPTTKFNMTSLILGDVSYEHDGSETGRSKEFDRFTLVRIGSSAANTSRRRYGVEVVIEPVDDSPPQVEVRRQLAVDEGGQTVISRDHLAVWDDDTDDKDISCDVTLPPAHGRVRPIPFNYEQLVLGKVVYDQTEHELLEPVEDSFVVSCHDVNPLRKRSGRLTVAIHPLNDEPPIVVVQNITTNFAQLSKIVKIYDLDSSQAELTVGISEPPKIGAIRTKLNNTANFTIGQMADLYYEGAEQQDEFTIVVSDKRFSISKKIFVDIQGVVDLVRENKGIEVSVLKESTITRNELFSKSDADDPGRVVYTLKNPPMFGSILKRKEELELGDRFTQEDINNRIVSYRHTDNHSLMDVFVLDVFDGRHSSPNKNVFVTVKSNSSNLKAESRNFQVIARNRAALDEKILSITTKHKKPVKNTIEIGIVSPPSEEGHFELEGGSADVRTFTYDDVKSGKLVYVDVSGRVRSEIVQLEITDGRSTSFLSLTVNVVKETAKSLTKSSKPPGKLILLKHGPITGIRQENLTAAIGPDVLLASLDGDVKTSPRDVIFRTTQPPKLGQVINIAKNTSVSTFSQDEVNSGSIVYALTSSPAQPAGDSFFLEINTIGASPLEGIQMIVEWSSISFKKNQFVCDETDKVIKLEFQRTGSTNSRASAELKVDGGNATAEDYSLENAIVTFAEGQTSAKLEMRLKDDSIFEKLESLTLSLANPSNGALIASPSAATVYIFDKEDEVNLNKTAAFLRSSAAEKRPGSPYQKQKEREDMRCPDVLNNTFGFRFSQNTFEVSEEDGRVDLEIVRNGDSEIPVSVFCFTESHSASNQDYKHRTSNSSSEIFFNSGETRKNCSILIRNDEVFEGKEEFIVRMKCVEGNTEQGSASAAKVIITDEEDEEQIKFENEHYFVKEPKNPGSKLILVIAVVRGGDTTANRRVTIVAKDGTALNGSDYIAKPAVLDFKAKVRKENFALEILSDNNLEIREFFSLRLDVDTGNGVKHHETIVHISDTLDIGGLMFPRPPQVISLKHFDKNDAQAQKHPIQGYPLICLSVCDSLHRLHSKFTDWCLSYNLTTSYRWQIEDLNGDMKDVQDALFFARPTLKTLDSVYFRGGYRVRCGATPEVEQVPGKISFSPPVSISRRQGLCPPPKDNMIGAEPFMSHISYNDVNGTRGLKITVTMAHHDGLFPALSTRKLSSFKEILASYPMRALVHKCSNLVTPSERLTKNGFLVDDQNVGLEHPTELYEQNATLRGNDTIRVYRHLDLRSCMWHFEAVFSLGEALEVCGATVKTEADKDEASVLLELPLYLSYFTHSLLGWQRTDSSTNMRLKFTYKTSTISQGDIGAMMDEKVEGHLVATNMFIAPNGSLIVYFTTKPKFAGFFLYEVPGQYLSKVVNLDKPEQTFTLAQLGNLTTEGNSVQQSWVFSADFASVDYSGRYEIWLVPCVSQLVGASCSPRPAIPHSLQIQFQQVVDPELKRYSLDTEFRLRKRKRGTSSDEEDEESNDISVFEPGDYVEGVIEMVPPQDHLMLDIRRCYICAGRNGHVPKFDPSNKEFGCLMDSPDLHFTMKIIDRDDGASIQKAFYNQLFNATFLKFDCSGSRGLAKTKNCDAFVFDITPLFNQPLTKIWYVHCTYSISVEQDKRKRRSLGDSPLNTLKTSDDLGQAHVEVKAGTNIHQIILRDHTHHQMGFSSLSSNPVMFPSSSLSQPPTEITSLHFWYIISSVMAMGFSLLVSCCVIGFVIRLRRQIDTKNAKYCYVSYNNCDSTETNHEGNQRTF</sequence>
<dbReference type="EMBL" id="AP028914">
    <property type="protein sequence ID" value="BES95238.1"/>
    <property type="molecule type" value="Genomic_DNA"/>
</dbReference>
<protein>
    <recommendedName>
        <fullName evidence="10">Calx-beta domain-containing protein</fullName>
    </recommendedName>
</protein>
<evidence type="ECO:0000256" key="3">
    <source>
        <dbReference type="ARBA" id="ARBA00022737"/>
    </source>
</evidence>
<feature type="chain" id="PRO_5046375702" description="Calx-beta domain-containing protein" evidence="9">
    <location>
        <begin position="16"/>
        <end position="2511"/>
    </location>
</feature>
<dbReference type="SUPFAM" id="SSF141072">
    <property type="entry name" value="CalX-like"/>
    <property type="match status" value="3"/>
</dbReference>
<dbReference type="SMART" id="SM00237">
    <property type="entry name" value="Calx_beta"/>
    <property type="match status" value="3"/>
</dbReference>
<feature type="transmembrane region" description="Helical" evidence="8">
    <location>
        <begin position="2451"/>
        <end position="2476"/>
    </location>
</feature>
<keyword evidence="4" id="KW-0106">Calcium</keyword>
<keyword evidence="12" id="KW-1185">Reference proteome</keyword>
<evidence type="ECO:0000313" key="11">
    <source>
        <dbReference type="EMBL" id="BES95238.1"/>
    </source>
</evidence>
<dbReference type="InterPro" id="IPR003644">
    <property type="entry name" value="Calx_beta"/>
</dbReference>
<dbReference type="Gene3D" id="2.60.40.2030">
    <property type="match status" value="3"/>
</dbReference>
<keyword evidence="8" id="KW-1133">Transmembrane helix</keyword>
<accession>A0ABN7AT57</accession>
<feature type="repeat" description="CSPG" evidence="6">
    <location>
        <begin position="1250"/>
        <end position="1347"/>
    </location>
</feature>
<feature type="domain" description="Calx-beta" evidence="10">
    <location>
        <begin position="1622"/>
        <end position="1726"/>
    </location>
</feature>
<dbReference type="PROSITE" id="PS51854">
    <property type="entry name" value="CSPG"/>
    <property type="match status" value="3"/>
</dbReference>
<evidence type="ECO:0000259" key="10">
    <source>
        <dbReference type="SMART" id="SM00237"/>
    </source>
</evidence>
<feature type="signal peptide" evidence="9">
    <location>
        <begin position="1"/>
        <end position="15"/>
    </location>
</feature>
<keyword evidence="8" id="KW-0812">Transmembrane</keyword>
<organism evidence="11 12">
    <name type="scientific">Nesidiocoris tenuis</name>
    <dbReference type="NCBI Taxonomy" id="355587"/>
    <lineage>
        <taxon>Eukaryota</taxon>
        <taxon>Metazoa</taxon>
        <taxon>Ecdysozoa</taxon>
        <taxon>Arthropoda</taxon>
        <taxon>Hexapoda</taxon>
        <taxon>Insecta</taxon>
        <taxon>Pterygota</taxon>
        <taxon>Neoptera</taxon>
        <taxon>Paraneoptera</taxon>
        <taxon>Hemiptera</taxon>
        <taxon>Heteroptera</taxon>
        <taxon>Panheteroptera</taxon>
        <taxon>Cimicomorpha</taxon>
        <taxon>Miridae</taxon>
        <taxon>Dicyphina</taxon>
        <taxon>Nesidiocoris</taxon>
    </lineage>
</organism>
<feature type="region of interest" description="Disordered" evidence="7">
    <location>
        <begin position="710"/>
        <end position="733"/>
    </location>
</feature>
<keyword evidence="5" id="KW-0325">Glycoprotein</keyword>
<dbReference type="Pfam" id="PF03160">
    <property type="entry name" value="Calx-beta"/>
    <property type="match status" value="2"/>
</dbReference>
<reference evidence="11 12" key="1">
    <citation type="submission" date="2023-09" db="EMBL/GenBank/DDBJ databases">
        <title>Nesidiocoris tenuis whole genome shotgun sequence.</title>
        <authorList>
            <person name="Shibata T."/>
            <person name="Shimoda M."/>
            <person name="Kobayashi T."/>
            <person name="Uehara T."/>
        </authorList>
    </citation>
    <scope>NUCLEOTIDE SEQUENCE [LARGE SCALE GENOMIC DNA]</scope>
    <source>
        <strain evidence="11 12">Japan</strain>
    </source>
</reference>
<keyword evidence="3" id="KW-0677">Repeat</keyword>
<dbReference type="InterPro" id="IPR039005">
    <property type="entry name" value="CSPG_rpt"/>
</dbReference>
<evidence type="ECO:0000256" key="5">
    <source>
        <dbReference type="ARBA" id="ARBA00023180"/>
    </source>
</evidence>
<evidence type="ECO:0000256" key="2">
    <source>
        <dbReference type="ARBA" id="ARBA00022729"/>
    </source>
</evidence>
<feature type="domain" description="Calx-beta" evidence="10">
    <location>
        <begin position="1355"/>
        <end position="1451"/>
    </location>
</feature>
<evidence type="ECO:0000256" key="7">
    <source>
        <dbReference type="SAM" id="MobiDB-lite"/>
    </source>
</evidence>
<evidence type="ECO:0000256" key="8">
    <source>
        <dbReference type="SAM" id="Phobius"/>
    </source>
</evidence>
<comment type="similarity">
    <text evidence="1">Belongs to the FRAS1 family.</text>
</comment>
<feature type="repeat" description="CSPG" evidence="6">
    <location>
        <begin position="1015"/>
        <end position="1106"/>
    </location>
</feature>
<feature type="repeat" description="CSPG" evidence="6">
    <location>
        <begin position="690"/>
        <end position="785"/>
    </location>
</feature>
<dbReference type="Proteomes" id="UP001307889">
    <property type="component" value="Chromosome 6"/>
</dbReference>
<evidence type="ECO:0000256" key="6">
    <source>
        <dbReference type="PROSITE-ProRule" id="PRU01201"/>
    </source>
</evidence>
<evidence type="ECO:0000313" key="12">
    <source>
        <dbReference type="Proteomes" id="UP001307889"/>
    </source>
</evidence>
<gene>
    <name evidence="11" type="ORF">NTJ_08048</name>
</gene>
<dbReference type="PANTHER" id="PTHR45739:SF8">
    <property type="entry name" value="FRAS1-RELATED EXTRACELLULAR MATRIX PROTEIN 1"/>
    <property type="match status" value="1"/>
</dbReference>
<keyword evidence="2 9" id="KW-0732">Signal</keyword>
<dbReference type="PANTHER" id="PTHR45739">
    <property type="entry name" value="MATRIX PROTEIN, PUTATIVE-RELATED"/>
    <property type="match status" value="1"/>
</dbReference>
<dbReference type="Pfam" id="PF16184">
    <property type="entry name" value="Cadherin_3"/>
    <property type="match status" value="3"/>
</dbReference>
<evidence type="ECO:0000256" key="9">
    <source>
        <dbReference type="SAM" id="SignalP"/>
    </source>
</evidence>
<feature type="domain" description="Calx-beta" evidence="10">
    <location>
        <begin position="1507"/>
        <end position="1608"/>
    </location>
</feature>